<dbReference type="Gene3D" id="1.25.40.390">
    <property type="match status" value="1"/>
</dbReference>
<proteinExistence type="predicted"/>
<dbReference type="PROSITE" id="PS51257">
    <property type="entry name" value="PROKAR_LIPOPROTEIN"/>
    <property type="match status" value="1"/>
</dbReference>
<dbReference type="AlphaFoldDB" id="D2QIL1"/>
<sequence>MKNSISRFLLFLLPLCGLGGLSGCDEGFTELNTNRVNPTALAPSLVLNKAIISTTYLDGFGTLGMLTYNFGIVQQIITPYGSSLSGANYDQVNGSNTPLVWVNFYRNVLKQLVAVLDQTKSDPLQVNTYNAARIWKAYIFMILTDTYGDVPYFEAGQGYTNEIITPKYDAQQAIYKDILKELDEASAALTTTQAAVTTDILYGGDVAKWKKLGYSFMLRAAMRLTKVDPAMAQSYVAKAVAGGVFQSNADNSIIRHTAIYNNYIANHLAAREKTNFYLAAPFVNYLKENNDPRLPIFAVRYVGAKGGQEQIPARASSDPKVQIGMPMGYNDVSITTTLAQNGVASLWDYSQVNLNTVLKLDAPEFHITYSQVQLLLAEAAVRGWVTGAAADYYARGIRANLEQMASYGSAVSEADIKAYLDTHPLDAAKALELINTQYWVATFLDGNESFANFRRSGFPTLKKNPYPGSEVKGDFIRRLPYPDSEIVVNSGSLNEAIARQGPNTLDTRVWWDKK</sequence>
<evidence type="ECO:0000313" key="1">
    <source>
        <dbReference type="EMBL" id="ADB39937.1"/>
    </source>
</evidence>
<dbReference type="KEGG" id="sli:Slin_3947"/>
<dbReference type="InterPro" id="IPR011990">
    <property type="entry name" value="TPR-like_helical_dom_sf"/>
</dbReference>
<organism evidence="1 2">
    <name type="scientific">Spirosoma linguale (strain ATCC 33905 / DSM 74 / LMG 10896 / Claus 1)</name>
    <dbReference type="NCBI Taxonomy" id="504472"/>
    <lineage>
        <taxon>Bacteria</taxon>
        <taxon>Pseudomonadati</taxon>
        <taxon>Bacteroidota</taxon>
        <taxon>Cytophagia</taxon>
        <taxon>Cytophagales</taxon>
        <taxon>Cytophagaceae</taxon>
        <taxon>Spirosoma</taxon>
    </lineage>
</organism>
<dbReference type="Proteomes" id="UP000002028">
    <property type="component" value="Chromosome"/>
</dbReference>
<dbReference type="Pfam" id="PF12771">
    <property type="entry name" value="SusD-like_2"/>
    <property type="match status" value="1"/>
</dbReference>
<accession>D2QIL1</accession>
<dbReference type="InterPro" id="IPR041662">
    <property type="entry name" value="SusD-like_2"/>
</dbReference>
<evidence type="ECO:0000313" key="2">
    <source>
        <dbReference type="Proteomes" id="UP000002028"/>
    </source>
</evidence>
<reference evidence="1 2" key="1">
    <citation type="journal article" date="2010" name="Stand. Genomic Sci.">
        <title>Complete genome sequence of Spirosoma linguale type strain (1).</title>
        <authorList>
            <person name="Lail K."/>
            <person name="Sikorski J."/>
            <person name="Saunders E."/>
            <person name="Lapidus A."/>
            <person name="Glavina Del Rio T."/>
            <person name="Copeland A."/>
            <person name="Tice H."/>
            <person name="Cheng J.-F."/>
            <person name="Lucas S."/>
            <person name="Nolan M."/>
            <person name="Bruce D."/>
            <person name="Goodwin L."/>
            <person name="Pitluck S."/>
            <person name="Ivanova N."/>
            <person name="Mavromatis K."/>
            <person name="Ovchinnikova G."/>
            <person name="Pati A."/>
            <person name="Chen A."/>
            <person name="Palaniappan K."/>
            <person name="Land M."/>
            <person name="Hauser L."/>
            <person name="Chang Y.-J."/>
            <person name="Jeffries C.D."/>
            <person name="Chain P."/>
            <person name="Brettin T."/>
            <person name="Detter J.C."/>
            <person name="Schuetze A."/>
            <person name="Rohde M."/>
            <person name="Tindall B.J."/>
            <person name="Goeker M."/>
            <person name="Bristow J."/>
            <person name="Eisen J.A."/>
            <person name="Markowitz V."/>
            <person name="Hugenholtz P."/>
            <person name="Kyrpides N.C."/>
            <person name="Klenk H.-P."/>
            <person name="Chen F."/>
        </authorList>
    </citation>
    <scope>NUCLEOTIDE SEQUENCE [LARGE SCALE GENOMIC DNA]</scope>
    <source>
        <strain evidence="2">ATCC 33905 / DSM 74 / LMG 10896 / Claus 1</strain>
    </source>
</reference>
<dbReference type="EMBL" id="CP001769">
    <property type="protein sequence ID" value="ADB39937.1"/>
    <property type="molecule type" value="Genomic_DNA"/>
</dbReference>
<keyword evidence="2" id="KW-1185">Reference proteome</keyword>
<evidence type="ECO:0008006" key="3">
    <source>
        <dbReference type="Google" id="ProtNLM"/>
    </source>
</evidence>
<dbReference type="eggNOG" id="COG0521">
    <property type="taxonomic scope" value="Bacteria"/>
</dbReference>
<dbReference type="HOGENOM" id="CLU_025928_1_0_10"/>
<protein>
    <recommendedName>
        <fullName evidence="3">SusD/RagB family nutrient-binding outer membrane lipoprotein</fullName>
    </recommendedName>
</protein>
<dbReference type="RefSeq" id="WP_012928448.1">
    <property type="nucleotide sequence ID" value="NC_013730.1"/>
</dbReference>
<dbReference type="STRING" id="504472.Slin_3947"/>
<dbReference type="SUPFAM" id="SSF48452">
    <property type="entry name" value="TPR-like"/>
    <property type="match status" value="1"/>
</dbReference>
<name>D2QIL1_SPILD</name>
<gene>
    <name evidence="1" type="ordered locus">Slin_3947</name>
</gene>